<name>A0A1Y3BRG0_EURMA</name>
<dbReference type="GO" id="GO:0051764">
    <property type="term" value="P:actin crosslink formation"/>
    <property type="evidence" value="ECO:0007669"/>
    <property type="project" value="TreeGrafter"/>
</dbReference>
<dbReference type="GO" id="GO:0001578">
    <property type="term" value="P:microtubule bundle formation"/>
    <property type="evidence" value="ECO:0007669"/>
    <property type="project" value="TreeGrafter"/>
</dbReference>
<organism evidence="2 3">
    <name type="scientific">Euroglyphus maynei</name>
    <name type="common">Mayne's house dust mite</name>
    <dbReference type="NCBI Taxonomy" id="6958"/>
    <lineage>
        <taxon>Eukaryota</taxon>
        <taxon>Metazoa</taxon>
        <taxon>Ecdysozoa</taxon>
        <taxon>Arthropoda</taxon>
        <taxon>Chelicerata</taxon>
        <taxon>Arachnida</taxon>
        <taxon>Acari</taxon>
        <taxon>Acariformes</taxon>
        <taxon>Sarcoptiformes</taxon>
        <taxon>Astigmata</taxon>
        <taxon>Psoroptidia</taxon>
        <taxon>Analgoidea</taxon>
        <taxon>Pyroglyphidae</taxon>
        <taxon>Pyroglyphinae</taxon>
        <taxon>Euroglyphus</taxon>
    </lineage>
</organism>
<sequence>NNNGYCSLLSLQSFNSDITNSINRRDLVPIKMNASPGTFQARDNVANFIEWCRRIQIHECLLFETEDLVSRKNEKSFVLCLLEVARYGAKFGMFVNETMESNLIIIMTKKVSSRQHWSSLSRKSTVRLKTIMHRCHT</sequence>
<evidence type="ECO:0000313" key="2">
    <source>
        <dbReference type="EMBL" id="OTF81735.1"/>
    </source>
</evidence>
<dbReference type="GO" id="GO:0005884">
    <property type="term" value="C:actin filament"/>
    <property type="evidence" value="ECO:0007669"/>
    <property type="project" value="TreeGrafter"/>
</dbReference>
<comment type="caution">
    <text evidence="2">The sequence shown here is derived from an EMBL/GenBank/DDBJ whole genome shotgun (WGS) entry which is preliminary data.</text>
</comment>
<evidence type="ECO:0000259" key="1">
    <source>
        <dbReference type="PROSITE" id="PS50021"/>
    </source>
</evidence>
<dbReference type="GO" id="GO:0001725">
    <property type="term" value="C:stress fiber"/>
    <property type="evidence" value="ECO:0007669"/>
    <property type="project" value="TreeGrafter"/>
</dbReference>
<feature type="non-terminal residue" evidence="2">
    <location>
        <position position="1"/>
    </location>
</feature>
<dbReference type="Pfam" id="PF00307">
    <property type="entry name" value="CH"/>
    <property type="match status" value="1"/>
</dbReference>
<keyword evidence="3" id="KW-1185">Reference proteome</keyword>
<feature type="domain" description="Calponin-homology (CH)" evidence="1">
    <location>
        <begin position="1"/>
        <end position="89"/>
    </location>
</feature>
<dbReference type="Proteomes" id="UP000194236">
    <property type="component" value="Unassembled WGS sequence"/>
</dbReference>
<dbReference type="GO" id="GO:0051015">
    <property type="term" value="F:actin filament binding"/>
    <property type="evidence" value="ECO:0007669"/>
    <property type="project" value="TreeGrafter"/>
</dbReference>
<dbReference type="PROSITE" id="PS50021">
    <property type="entry name" value="CH"/>
    <property type="match status" value="1"/>
</dbReference>
<dbReference type="GO" id="GO:0035371">
    <property type="term" value="C:microtubule plus-end"/>
    <property type="evidence" value="ECO:0007669"/>
    <property type="project" value="TreeGrafter"/>
</dbReference>
<dbReference type="InterPro" id="IPR001715">
    <property type="entry name" value="CH_dom"/>
</dbReference>
<dbReference type="GO" id="GO:1904825">
    <property type="term" value="P:protein localization to microtubule plus-end"/>
    <property type="evidence" value="ECO:0007669"/>
    <property type="project" value="TreeGrafter"/>
</dbReference>
<dbReference type="GO" id="GO:0008017">
    <property type="term" value="F:microtubule binding"/>
    <property type="evidence" value="ECO:0007669"/>
    <property type="project" value="TreeGrafter"/>
</dbReference>
<evidence type="ECO:0000313" key="3">
    <source>
        <dbReference type="Proteomes" id="UP000194236"/>
    </source>
</evidence>
<reference evidence="2 3" key="1">
    <citation type="submission" date="2017-03" db="EMBL/GenBank/DDBJ databases">
        <title>Genome Survey of Euroglyphus maynei.</title>
        <authorList>
            <person name="Arlian L.G."/>
            <person name="Morgan M.S."/>
            <person name="Rider S.D."/>
        </authorList>
    </citation>
    <scope>NUCLEOTIDE SEQUENCE [LARGE SCALE GENOMIC DNA]</scope>
    <source>
        <strain evidence="2">Arlian Lab</strain>
        <tissue evidence="2">Whole body</tissue>
    </source>
</reference>
<accession>A0A1Y3BRG0</accession>
<dbReference type="EMBL" id="MUJZ01012035">
    <property type="protein sequence ID" value="OTF81735.1"/>
    <property type="molecule type" value="Genomic_DNA"/>
</dbReference>
<dbReference type="PANTHER" id="PTHR46756:SF18">
    <property type="entry name" value="GAS2-LIKE PROTEIN PICKLED EGGS"/>
    <property type="match status" value="1"/>
</dbReference>
<dbReference type="GO" id="GO:0008093">
    <property type="term" value="F:cytoskeletal anchor activity"/>
    <property type="evidence" value="ECO:0007669"/>
    <property type="project" value="TreeGrafter"/>
</dbReference>
<dbReference type="PANTHER" id="PTHR46756">
    <property type="entry name" value="TRANSGELIN"/>
    <property type="match status" value="1"/>
</dbReference>
<gene>
    <name evidence="2" type="ORF">BLA29_010337</name>
</gene>
<dbReference type="OrthoDB" id="206130at2759"/>
<dbReference type="AlphaFoldDB" id="A0A1Y3BRG0"/>
<dbReference type="GO" id="GO:0031110">
    <property type="term" value="P:regulation of microtubule polymerization or depolymerization"/>
    <property type="evidence" value="ECO:0007669"/>
    <property type="project" value="TreeGrafter"/>
</dbReference>
<dbReference type="GO" id="GO:0005737">
    <property type="term" value="C:cytoplasm"/>
    <property type="evidence" value="ECO:0007669"/>
    <property type="project" value="TreeGrafter"/>
</dbReference>
<dbReference type="InterPro" id="IPR036872">
    <property type="entry name" value="CH_dom_sf"/>
</dbReference>
<dbReference type="SUPFAM" id="SSF47576">
    <property type="entry name" value="Calponin-homology domain, CH-domain"/>
    <property type="match status" value="1"/>
</dbReference>
<proteinExistence type="predicted"/>
<protein>
    <submittedName>
        <fullName evidence="2">Calponin homology (CH) domain containing protein</fullName>
    </submittedName>
</protein>
<dbReference type="Gene3D" id="1.10.418.10">
    <property type="entry name" value="Calponin-like domain"/>
    <property type="match status" value="1"/>
</dbReference>